<evidence type="ECO:0000259" key="7">
    <source>
        <dbReference type="PROSITE" id="PS50023"/>
    </source>
</evidence>
<protein>
    <recommendedName>
        <fullName evidence="7">LIM zinc-binding domain-containing protein</fullName>
    </recommendedName>
</protein>
<sequence>MAQNAHTYALPGMATQYDPRTQPYPYQAYPRQQPQLPQQQIYGHANPPAIYASPAYAGNVHAGAAAHGARLPLPAPPQQPVAYGHPPQPQYTPQRATYPTQISFSPSPFDQHGPLPRLTTPSPSPSPVSGRRPLPEPGRTARSNSVSHHAPPQPTPSPGPRAPAHRPTLSVSSIPTPPARPTTPPSPRAPQPKTTIAAIPPRPLPQPAFPRSIGQANLARTPSPTKRTFAEAQNAIVQPGPAPVAAPAPARTQSGMESMLPAVGQAGQKFVPHWKRALPTPGQQVQVERRSTVSGPASTPPPIMRPLPQSPSSHAHGQSRAPLGRGLAGQTSSPPRKLPQPNGRPLVRSPSPRGGSREGSVGSSDEDDIAGSALLSHPRDWPNRASPQYGVRDLPAQIRSSPSKDSAASCFGDLSLDASKGDGDSGWRPPSRHGYSKSVPTVSSQQRQVSPIARRWPAGLPQLPRAPAALESLDDGPPPSLRRSPSPARAAPVSPVRGARRPSIRTDELTRPRPGRPPSVQRSPYDSPASATPPPSGMSDSSVFTLSAFPRPPSFAQPREPASPAPVAAASPPARPSPHSANSSGSVFTLSSFPQPPAPVVVEPPPRKDSLSRVHCNPSPIPPAKDTFGRDSGMAGTRQPIPKISFPANADSDSGSDSEGAVPGVPAISISVSGSSDDVGGPVIHVSGADDDAPGPPSISIGDPDDDVSVPQISIGGSSSRAKKGKVNTRSPLEQLIRKGPGLTCGGCGGAIVGRTVYAMGAKWHPGCFRCCVCDELLENLSSYEHEGRAYCNLDYHELFAPKCYHCKTSIIDERFITLDDPELGKRTYHEQHFFCAECGDPFLDPKGSSFRPPRGGQTFSGDGDFSGGEGGVAFTVYRGHPYCEECHVRLRLPKCKKCKKPIRDGSRAVEALGGKYCWECFTCTSCDQPFETPSFFQRDGKPFCQHCFSIMIKNEM</sequence>
<dbReference type="GO" id="GO:0005634">
    <property type="term" value="C:nucleus"/>
    <property type="evidence" value="ECO:0007669"/>
    <property type="project" value="TreeGrafter"/>
</dbReference>
<feature type="compositionally biased region" description="Pro residues" evidence="6">
    <location>
        <begin position="175"/>
        <end position="190"/>
    </location>
</feature>
<dbReference type="Pfam" id="PF00412">
    <property type="entry name" value="LIM"/>
    <property type="match status" value="2"/>
</dbReference>
<name>A0A165QUK0_9APHY</name>
<feature type="compositionally biased region" description="Polar residues" evidence="6">
    <location>
        <begin position="214"/>
        <end position="223"/>
    </location>
</feature>
<feature type="compositionally biased region" description="Low complexity" evidence="6">
    <location>
        <begin position="113"/>
        <end position="132"/>
    </location>
</feature>
<evidence type="ECO:0000256" key="5">
    <source>
        <dbReference type="PROSITE-ProRule" id="PRU00125"/>
    </source>
</evidence>
<dbReference type="GO" id="GO:0046872">
    <property type="term" value="F:metal ion binding"/>
    <property type="evidence" value="ECO:0007669"/>
    <property type="project" value="UniProtKB-KW"/>
</dbReference>
<reference evidence="8 9" key="1">
    <citation type="journal article" date="2016" name="Mol. Biol. Evol.">
        <title>Comparative Genomics of Early-Diverging Mushroom-Forming Fungi Provides Insights into the Origins of Lignocellulose Decay Capabilities.</title>
        <authorList>
            <person name="Nagy L.G."/>
            <person name="Riley R."/>
            <person name="Tritt A."/>
            <person name="Adam C."/>
            <person name="Daum C."/>
            <person name="Floudas D."/>
            <person name="Sun H."/>
            <person name="Yadav J.S."/>
            <person name="Pangilinan J."/>
            <person name="Larsson K.H."/>
            <person name="Matsuura K."/>
            <person name="Barry K."/>
            <person name="Labutti K."/>
            <person name="Kuo R."/>
            <person name="Ohm R.A."/>
            <person name="Bhattacharya S.S."/>
            <person name="Shirouzu T."/>
            <person name="Yoshinaga Y."/>
            <person name="Martin F.M."/>
            <person name="Grigoriev I.V."/>
            <person name="Hibbett D.S."/>
        </authorList>
    </citation>
    <scope>NUCLEOTIDE SEQUENCE [LARGE SCALE GENOMIC DNA]</scope>
    <source>
        <strain evidence="8 9">L-15889</strain>
    </source>
</reference>
<evidence type="ECO:0000256" key="4">
    <source>
        <dbReference type="ARBA" id="ARBA00023038"/>
    </source>
</evidence>
<keyword evidence="3 5" id="KW-0862">Zinc</keyword>
<keyword evidence="4 5" id="KW-0440">LIM domain</keyword>
<dbReference type="PROSITE" id="PS00478">
    <property type="entry name" value="LIM_DOMAIN_1"/>
    <property type="match status" value="1"/>
</dbReference>
<dbReference type="SMART" id="SM00132">
    <property type="entry name" value="LIM"/>
    <property type="match status" value="3"/>
</dbReference>
<evidence type="ECO:0000313" key="8">
    <source>
        <dbReference type="EMBL" id="KZT69949.1"/>
    </source>
</evidence>
<evidence type="ECO:0000256" key="3">
    <source>
        <dbReference type="ARBA" id="ARBA00022833"/>
    </source>
</evidence>
<dbReference type="GO" id="GO:0030695">
    <property type="term" value="F:GTPase regulator activity"/>
    <property type="evidence" value="ECO:0007669"/>
    <property type="project" value="UniProtKB-ARBA"/>
</dbReference>
<dbReference type="AlphaFoldDB" id="A0A165QUK0"/>
<feature type="domain" description="LIM zinc-binding" evidence="7">
    <location>
        <begin position="894"/>
        <end position="955"/>
    </location>
</feature>
<dbReference type="STRING" id="1314783.A0A165QUK0"/>
<dbReference type="PRINTS" id="PR01217">
    <property type="entry name" value="PRICHEXTENSN"/>
</dbReference>
<dbReference type="InterPro" id="IPR001781">
    <property type="entry name" value="Znf_LIM"/>
</dbReference>
<feature type="compositionally biased region" description="Pro residues" evidence="6">
    <location>
        <begin position="298"/>
        <end position="309"/>
    </location>
</feature>
<dbReference type="GO" id="GO:0003712">
    <property type="term" value="F:transcription coregulator activity"/>
    <property type="evidence" value="ECO:0007669"/>
    <property type="project" value="TreeGrafter"/>
</dbReference>
<feature type="region of interest" description="Disordered" evidence="6">
    <location>
        <begin position="1"/>
        <end position="35"/>
    </location>
</feature>
<evidence type="ECO:0000256" key="1">
    <source>
        <dbReference type="ARBA" id="ARBA00022723"/>
    </source>
</evidence>
<dbReference type="PANTHER" id="PTHR24205:SF16">
    <property type="entry name" value="GH01042P-RELATED"/>
    <property type="match status" value="1"/>
</dbReference>
<dbReference type="SUPFAM" id="SSF57716">
    <property type="entry name" value="Glucocorticoid receptor-like (DNA-binding domain)"/>
    <property type="match status" value="4"/>
</dbReference>
<feature type="region of interest" description="Disordered" evidence="6">
    <location>
        <begin position="271"/>
        <end position="729"/>
    </location>
</feature>
<feature type="compositionally biased region" description="Pro residues" evidence="6">
    <location>
        <begin position="151"/>
        <end position="161"/>
    </location>
</feature>
<dbReference type="OrthoDB" id="15567at2759"/>
<keyword evidence="9" id="KW-1185">Reference proteome</keyword>
<dbReference type="PROSITE" id="PS50023">
    <property type="entry name" value="LIM_DOMAIN_2"/>
    <property type="match status" value="2"/>
</dbReference>
<feature type="compositionally biased region" description="Low complexity" evidence="6">
    <location>
        <begin position="651"/>
        <end position="683"/>
    </location>
</feature>
<dbReference type="EMBL" id="KV429054">
    <property type="protein sequence ID" value="KZT69949.1"/>
    <property type="molecule type" value="Genomic_DNA"/>
</dbReference>
<keyword evidence="2" id="KW-0677">Repeat</keyword>
<organism evidence="8 9">
    <name type="scientific">Daedalea quercina L-15889</name>
    <dbReference type="NCBI Taxonomy" id="1314783"/>
    <lineage>
        <taxon>Eukaryota</taxon>
        <taxon>Fungi</taxon>
        <taxon>Dikarya</taxon>
        <taxon>Basidiomycota</taxon>
        <taxon>Agaricomycotina</taxon>
        <taxon>Agaricomycetes</taxon>
        <taxon>Polyporales</taxon>
        <taxon>Fomitopsis</taxon>
    </lineage>
</organism>
<feature type="region of interest" description="Disordered" evidence="6">
    <location>
        <begin position="236"/>
        <end position="258"/>
    </location>
</feature>
<feature type="compositionally biased region" description="Pro residues" evidence="6">
    <location>
        <begin position="594"/>
        <end position="604"/>
    </location>
</feature>
<gene>
    <name evidence="8" type="ORF">DAEQUDRAFT_737702</name>
</gene>
<feature type="compositionally biased region" description="Low complexity" evidence="6">
    <location>
        <begin position="347"/>
        <end position="363"/>
    </location>
</feature>
<dbReference type="Gene3D" id="2.10.110.10">
    <property type="entry name" value="Cysteine Rich Protein"/>
    <property type="match status" value="3"/>
</dbReference>
<dbReference type="CDD" id="cd08368">
    <property type="entry name" value="LIM"/>
    <property type="match status" value="3"/>
</dbReference>
<dbReference type="PANTHER" id="PTHR24205">
    <property type="entry name" value="FOUR AND A HALF LIM DOMAINS PROTEIN"/>
    <property type="match status" value="1"/>
</dbReference>
<evidence type="ECO:0000256" key="6">
    <source>
        <dbReference type="SAM" id="MobiDB-lite"/>
    </source>
</evidence>
<evidence type="ECO:0000256" key="2">
    <source>
        <dbReference type="ARBA" id="ARBA00022737"/>
    </source>
</evidence>
<evidence type="ECO:0000313" key="9">
    <source>
        <dbReference type="Proteomes" id="UP000076727"/>
    </source>
</evidence>
<proteinExistence type="predicted"/>
<feature type="compositionally biased region" description="Polar residues" evidence="6">
    <location>
        <begin position="91"/>
        <end position="108"/>
    </location>
</feature>
<feature type="compositionally biased region" description="Low complexity" evidence="6">
    <location>
        <begin position="481"/>
        <end position="497"/>
    </location>
</feature>
<keyword evidence="1 5" id="KW-0479">Metal-binding</keyword>
<feature type="region of interest" description="Disordered" evidence="6">
    <location>
        <begin position="69"/>
        <end position="223"/>
    </location>
</feature>
<dbReference type="Proteomes" id="UP000076727">
    <property type="component" value="Unassembled WGS sequence"/>
</dbReference>
<feature type="compositionally biased region" description="Polar residues" evidence="6">
    <location>
        <begin position="438"/>
        <end position="449"/>
    </location>
</feature>
<accession>A0A165QUK0</accession>
<feature type="domain" description="LIM zinc-binding" evidence="7">
    <location>
        <begin position="743"/>
        <end position="802"/>
    </location>
</feature>
<feature type="compositionally biased region" description="Low complexity" evidence="6">
    <location>
        <begin position="23"/>
        <end position="35"/>
    </location>
</feature>
<feature type="compositionally biased region" description="Polar residues" evidence="6">
    <location>
        <begin position="281"/>
        <end position="297"/>
    </location>
</feature>
<feature type="compositionally biased region" description="Low complexity" evidence="6">
    <location>
        <begin position="565"/>
        <end position="584"/>
    </location>
</feature>